<dbReference type="EMBL" id="VSRR010004200">
    <property type="protein sequence ID" value="MPC38885.1"/>
    <property type="molecule type" value="Genomic_DNA"/>
</dbReference>
<feature type="compositionally biased region" description="Low complexity" evidence="1">
    <location>
        <begin position="128"/>
        <end position="145"/>
    </location>
</feature>
<protein>
    <submittedName>
        <fullName evidence="2">Uncharacterized protein</fullName>
    </submittedName>
</protein>
<dbReference type="AlphaFoldDB" id="A0A5B7EZJ2"/>
<keyword evidence="3" id="KW-1185">Reference proteome</keyword>
<proteinExistence type="predicted"/>
<feature type="compositionally biased region" description="Pro residues" evidence="1">
    <location>
        <begin position="117"/>
        <end position="127"/>
    </location>
</feature>
<organism evidence="2 3">
    <name type="scientific">Portunus trituberculatus</name>
    <name type="common">Swimming crab</name>
    <name type="synonym">Neptunus trituberculatus</name>
    <dbReference type="NCBI Taxonomy" id="210409"/>
    <lineage>
        <taxon>Eukaryota</taxon>
        <taxon>Metazoa</taxon>
        <taxon>Ecdysozoa</taxon>
        <taxon>Arthropoda</taxon>
        <taxon>Crustacea</taxon>
        <taxon>Multicrustacea</taxon>
        <taxon>Malacostraca</taxon>
        <taxon>Eumalacostraca</taxon>
        <taxon>Eucarida</taxon>
        <taxon>Decapoda</taxon>
        <taxon>Pleocyemata</taxon>
        <taxon>Brachyura</taxon>
        <taxon>Eubrachyura</taxon>
        <taxon>Portunoidea</taxon>
        <taxon>Portunidae</taxon>
        <taxon>Portuninae</taxon>
        <taxon>Portunus</taxon>
    </lineage>
</organism>
<reference evidence="2 3" key="1">
    <citation type="submission" date="2019-05" db="EMBL/GenBank/DDBJ databases">
        <title>Another draft genome of Portunus trituberculatus and its Hox gene families provides insights of decapod evolution.</title>
        <authorList>
            <person name="Jeong J.-H."/>
            <person name="Song I."/>
            <person name="Kim S."/>
            <person name="Choi T."/>
            <person name="Kim D."/>
            <person name="Ryu S."/>
            <person name="Kim W."/>
        </authorList>
    </citation>
    <scope>NUCLEOTIDE SEQUENCE [LARGE SCALE GENOMIC DNA]</scope>
    <source>
        <tissue evidence="2">Muscle</tissue>
    </source>
</reference>
<feature type="compositionally biased region" description="Basic and acidic residues" evidence="1">
    <location>
        <begin position="58"/>
        <end position="69"/>
    </location>
</feature>
<evidence type="ECO:0000313" key="2">
    <source>
        <dbReference type="EMBL" id="MPC38885.1"/>
    </source>
</evidence>
<evidence type="ECO:0000313" key="3">
    <source>
        <dbReference type="Proteomes" id="UP000324222"/>
    </source>
</evidence>
<comment type="caution">
    <text evidence="2">The sequence shown here is derived from an EMBL/GenBank/DDBJ whole genome shotgun (WGS) entry which is preliminary data.</text>
</comment>
<feature type="compositionally biased region" description="Low complexity" evidence="1">
    <location>
        <begin position="104"/>
        <end position="116"/>
    </location>
</feature>
<gene>
    <name evidence="2" type="ORF">E2C01_032401</name>
</gene>
<name>A0A5B7EZJ2_PORTR</name>
<feature type="region of interest" description="Disordered" evidence="1">
    <location>
        <begin position="50"/>
        <end position="150"/>
    </location>
</feature>
<evidence type="ECO:0000256" key="1">
    <source>
        <dbReference type="SAM" id="MobiDB-lite"/>
    </source>
</evidence>
<accession>A0A5B7EZJ2</accession>
<sequence>MLSPSATRKETSLRERCGQGTYPEYLILPPDHRHLNGFYYDEQFVTCEAKTSKTPTTNKDHVGNKKDSPGPEAPGPNAATRTQLGAPELPDLSLRPKLDRKRNTTTPKKTRSLSGTTPPPPPPPPAPASQHHQPSSSLPTSPPQAHQHGLHLQHNSGLMLKQTRGGFASLKPTDQTSPSTGLPDFIARYCLLLLLVAKFHSFFLVLCTEFMGTLWQLRKKSVPPMLNAPELLPVVRDSAKSGLGCSMRPTFGPQYSQTVPSDVPPVACPVTYRNTDTGSKFQNGGN</sequence>
<dbReference type="Proteomes" id="UP000324222">
    <property type="component" value="Unassembled WGS sequence"/>
</dbReference>